<dbReference type="InterPro" id="IPR011990">
    <property type="entry name" value="TPR-like_helical_dom_sf"/>
</dbReference>
<dbReference type="NCBIfam" id="NF047558">
    <property type="entry name" value="TPR_END_plus"/>
    <property type="match status" value="1"/>
</dbReference>
<dbReference type="InterPro" id="IPR019734">
    <property type="entry name" value="TPR_rpt"/>
</dbReference>
<dbReference type="PANTHER" id="PTHR44858:SF1">
    <property type="entry name" value="UDP-N-ACETYLGLUCOSAMINE--PEPTIDE N-ACETYLGLUCOSAMINYLTRANSFERASE SPINDLY-RELATED"/>
    <property type="match status" value="1"/>
</dbReference>
<name>A0ABY5E0J5_9BACT</name>
<evidence type="ECO:0008006" key="8">
    <source>
        <dbReference type="Google" id="ProtNLM"/>
    </source>
</evidence>
<evidence type="ECO:0000256" key="4">
    <source>
        <dbReference type="SAM" id="Phobius"/>
    </source>
</evidence>
<protein>
    <recommendedName>
        <fullName evidence="8">Tetratricopeptide repeat protein</fullName>
    </recommendedName>
</protein>
<keyword evidence="4" id="KW-0812">Transmembrane</keyword>
<feature type="transmembrane region" description="Helical" evidence="4">
    <location>
        <begin position="93"/>
        <end position="112"/>
    </location>
</feature>
<keyword evidence="7" id="KW-1185">Reference proteome</keyword>
<keyword evidence="2 3" id="KW-0802">TPR repeat</keyword>
<dbReference type="SUPFAM" id="SSF48452">
    <property type="entry name" value="TPR-like"/>
    <property type="match status" value="1"/>
</dbReference>
<feature type="signal peptide" evidence="5">
    <location>
        <begin position="1"/>
        <end position="17"/>
    </location>
</feature>
<feature type="chain" id="PRO_5046997603" description="Tetratricopeptide repeat protein" evidence="5">
    <location>
        <begin position="18"/>
        <end position="293"/>
    </location>
</feature>
<reference evidence="6" key="1">
    <citation type="submission" date="2022-07" db="EMBL/GenBank/DDBJ databases">
        <title>Arcobacter roscoffensis sp. nov., a marine bacterium isolated from coastal seawater collected from Roscoff, France.</title>
        <authorList>
            <person name="Pascual J."/>
            <person name="Lepeaux C."/>
            <person name="Methner A."/>
            <person name="Overmann J."/>
        </authorList>
    </citation>
    <scope>NUCLEOTIDE SEQUENCE</scope>
    <source>
        <strain evidence="6">ARW1-2F2</strain>
    </source>
</reference>
<keyword evidence="5" id="KW-0732">Signal</keyword>
<evidence type="ECO:0000256" key="2">
    <source>
        <dbReference type="ARBA" id="ARBA00022803"/>
    </source>
</evidence>
<evidence type="ECO:0000313" key="7">
    <source>
        <dbReference type="Proteomes" id="UP001060012"/>
    </source>
</evidence>
<organism evidence="6 7">
    <name type="scientific">Arcobacter roscoffensis</name>
    <dbReference type="NCBI Taxonomy" id="2961520"/>
    <lineage>
        <taxon>Bacteria</taxon>
        <taxon>Pseudomonadati</taxon>
        <taxon>Campylobacterota</taxon>
        <taxon>Epsilonproteobacteria</taxon>
        <taxon>Campylobacterales</taxon>
        <taxon>Arcobacteraceae</taxon>
        <taxon>Arcobacter</taxon>
    </lineage>
</organism>
<dbReference type="PROSITE" id="PS50005">
    <property type="entry name" value="TPR"/>
    <property type="match status" value="1"/>
</dbReference>
<keyword evidence="1" id="KW-0677">Repeat</keyword>
<accession>A0ABY5E0J5</accession>
<gene>
    <name evidence="6" type="ORF">NJU99_10730</name>
</gene>
<dbReference type="EMBL" id="CP100595">
    <property type="protein sequence ID" value="UTJ05734.1"/>
    <property type="molecule type" value="Genomic_DNA"/>
</dbReference>
<dbReference type="RefSeq" id="WP_254575915.1">
    <property type="nucleotide sequence ID" value="NZ_CP100595.1"/>
</dbReference>
<keyword evidence="4" id="KW-0472">Membrane</keyword>
<evidence type="ECO:0000256" key="1">
    <source>
        <dbReference type="ARBA" id="ARBA00022737"/>
    </source>
</evidence>
<evidence type="ECO:0000256" key="5">
    <source>
        <dbReference type="SAM" id="SignalP"/>
    </source>
</evidence>
<dbReference type="InterPro" id="IPR050498">
    <property type="entry name" value="Ycf3"/>
</dbReference>
<dbReference type="SMART" id="SM00028">
    <property type="entry name" value="TPR"/>
    <property type="match status" value="2"/>
</dbReference>
<sequence>MRKIAVLLLLISTILIAQSKTEPVTKEKINEKVNSLEKPLYNPFVENYILNEIKQLREENRDLKVDLHKTLAKKEVDISTNVINYATSTINNMFYIIAAASSILVIIGWSSIRDINEKVKHMIDEKTSKTILEYDERMSIFEKDLAKRAKQVKQNEHEIEIMNAIHSLWLRASQETTPSGKIEIYDEILKIRPDEVEALTYKADATLDLGEANWSLSLTNQALSIDNDYPNAFYQRAKVFAVLGQEDNAIVDLEKAIELNEEYIYKIETEEEFTELVQHEDVQKILEKKVDLT</sequence>
<feature type="repeat" description="TPR" evidence="3">
    <location>
        <begin position="230"/>
        <end position="263"/>
    </location>
</feature>
<dbReference type="Proteomes" id="UP001060012">
    <property type="component" value="Chromosome"/>
</dbReference>
<proteinExistence type="predicted"/>
<dbReference type="Gene3D" id="1.25.40.10">
    <property type="entry name" value="Tetratricopeptide repeat domain"/>
    <property type="match status" value="1"/>
</dbReference>
<evidence type="ECO:0000256" key="3">
    <source>
        <dbReference type="PROSITE-ProRule" id="PRU00339"/>
    </source>
</evidence>
<evidence type="ECO:0000313" key="6">
    <source>
        <dbReference type="EMBL" id="UTJ05734.1"/>
    </source>
</evidence>
<keyword evidence="4" id="KW-1133">Transmembrane helix</keyword>
<dbReference type="PANTHER" id="PTHR44858">
    <property type="entry name" value="TETRATRICOPEPTIDE REPEAT PROTEIN 6"/>
    <property type="match status" value="1"/>
</dbReference>